<evidence type="ECO:0000256" key="1">
    <source>
        <dbReference type="SAM" id="MobiDB-lite"/>
    </source>
</evidence>
<evidence type="ECO:0000313" key="3">
    <source>
        <dbReference type="Proteomes" id="UP000001055"/>
    </source>
</evidence>
<reference evidence="3" key="1">
    <citation type="journal article" date="2007" name="Plant Cell">
        <title>Dothideomycete-plant interactions illuminated by genome sequencing and EST analysis of the wheat pathogen Stagonospora nodorum.</title>
        <authorList>
            <person name="Hane J.K."/>
            <person name="Lowe R.G."/>
            <person name="Solomon P.S."/>
            <person name="Tan K.C."/>
            <person name="Schoch C.L."/>
            <person name="Spatafora J.W."/>
            <person name="Crous P.W."/>
            <person name="Kodira C."/>
            <person name="Birren B.W."/>
            <person name="Galagan J.E."/>
            <person name="Torriani S.F."/>
            <person name="McDonald B.A."/>
            <person name="Oliver R.P."/>
        </authorList>
    </citation>
    <scope>NUCLEOTIDE SEQUENCE [LARGE SCALE GENOMIC DNA]</scope>
    <source>
        <strain evidence="3">SN15 / ATCC MYA-4574 / FGSC 10173</strain>
    </source>
</reference>
<dbReference type="AlphaFoldDB" id="Q0UZI7"/>
<organism evidence="2 3">
    <name type="scientific">Phaeosphaeria nodorum (strain SN15 / ATCC MYA-4574 / FGSC 10173)</name>
    <name type="common">Glume blotch fungus</name>
    <name type="synonym">Parastagonospora nodorum</name>
    <dbReference type="NCBI Taxonomy" id="321614"/>
    <lineage>
        <taxon>Eukaryota</taxon>
        <taxon>Fungi</taxon>
        <taxon>Dikarya</taxon>
        <taxon>Ascomycota</taxon>
        <taxon>Pezizomycotina</taxon>
        <taxon>Dothideomycetes</taxon>
        <taxon>Pleosporomycetidae</taxon>
        <taxon>Pleosporales</taxon>
        <taxon>Pleosporineae</taxon>
        <taxon>Phaeosphaeriaceae</taxon>
        <taxon>Parastagonospora</taxon>
    </lineage>
</organism>
<name>Q0UZI7_PHANO</name>
<protein>
    <submittedName>
        <fullName evidence="2">Uncharacterized protein</fullName>
    </submittedName>
</protein>
<dbReference type="Proteomes" id="UP000001055">
    <property type="component" value="Unassembled WGS sequence"/>
</dbReference>
<dbReference type="HOGENOM" id="CLU_1856001_0_0_1"/>
<dbReference type="VEuPathDB" id="FungiDB:JI435_028270"/>
<dbReference type="KEGG" id="pno:SNOG_02827"/>
<dbReference type="EMBL" id="CH445328">
    <property type="protein sequence ID" value="EAT89558.1"/>
    <property type="molecule type" value="Genomic_DNA"/>
</dbReference>
<sequence length="138" mass="16556">MKNFFVLQRSLWRKEFFRFLTDEELIDKIRPKHMRFFNEPCEHIPDHSFVHMMWEASEDERTTDGEEENQRPDEPSSRDRDDGDSGAECEDQEEPIFRLIDYPKVEEDADGSETKEVLDDPSANNWASRMRSRLRERA</sequence>
<dbReference type="GeneID" id="5970277"/>
<feature type="compositionally biased region" description="Basic and acidic residues" evidence="1">
    <location>
        <begin position="101"/>
        <end position="118"/>
    </location>
</feature>
<accession>Q0UZI7</accession>
<feature type="region of interest" description="Disordered" evidence="1">
    <location>
        <begin position="55"/>
        <end position="138"/>
    </location>
</feature>
<feature type="compositionally biased region" description="Basic and acidic residues" evidence="1">
    <location>
        <begin position="59"/>
        <end position="83"/>
    </location>
</feature>
<dbReference type="InParanoid" id="Q0UZI7"/>
<dbReference type="RefSeq" id="XP_001793420.1">
    <property type="nucleotide sequence ID" value="XM_001793368.1"/>
</dbReference>
<feature type="compositionally biased region" description="Acidic residues" evidence="1">
    <location>
        <begin position="84"/>
        <end position="94"/>
    </location>
</feature>
<proteinExistence type="predicted"/>
<evidence type="ECO:0000313" key="2">
    <source>
        <dbReference type="EMBL" id="EAT89558.1"/>
    </source>
</evidence>
<gene>
    <name evidence="2" type="ORF">SNOG_02827</name>
</gene>